<organism evidence="4 5">
    <name type="scientific">Pycnococcus provasolii</name>
    <dbReference type="NCBI Taxonomy" id="41880"/>
    <lineage>
        <taxon>Eukaryota</taxon>
        <taxon>Viridiplantae</taxon>
        <taxon>Chlorophyta</taxon>
        <taxon>Pseudoscourfieldiophyceae</taxon>
        <taxon>Pseudoscourfieldiales</taxon>
        <taxon>Pycnococcaceae</taxon>
        <taxon>Pycnococcus</taxon>
    </lineage>
</organism>
<dbReference type="InterPro" id="IPR036423">
    <property type="entry name" value="SOD-like_Cu/Zn_dom_sf"/>
</dbReference>
<dbReference type="EMBL" id="BNJQ01000039">
    <property type="protein sequence ID" value="GHP12145.1"/>
    <property type="molecule type" value="Genomic_DNA"/>
</dbReference>
<dbReference type="PANTHER" id="PTHR10003">
    <property type="entry name" value="SUPEROXIDE DISMUTASE CU-ZN -RELATED"/>
    <property type="match status" value="1"/>
</dbReference>
<dbReference type="AlphaFoldDB" id="A0A830HZU7"/>
<feature type="compositionally biased region" description="Low complexity" evidence="2">
    <location>
        <begin position="47"/>
        <end position="59"/>
    </location>
</feature>
<evidence type="ECO:0000256" key="1">
    <source>
        <dbReference type="ARBA" id="ARBA00001973"/>
    </source>
</evidence>
<dbReference type="CDD" id="cd00371">
    <property type="entry name" value="HMA"/>
    <property type="match status" value="1"/>
</dbReference>
<reference evidence="4" key="1">
    <citation type="submission" date="2020-10" db="EMBL/GenBank/DDBJ databases">
        <title>Unveiling of a novel bifunctional photoreceptor, Dualchrome1, isolated from a cosmopolitan green alga.</title>
        <authorList>
            <person name="Suzuki S."/>
            <person name="Kawachi M."/>
        </authorList>
    </citation>
    <scope>NUCLEOTIDE SEQUENCE</scope>
    <source>
        <strain evidence="4">NIES 2893</strain>
    </source>
</reference>
<accession>A0A830HZU7</accession>
<dbReference type="Proteomes" id="UP000660262">
    <property type="component" value="Unassembled WGS sequence"/>
</dbReference>
<evidence type="ECO:0000313" key="4">
    <source>
        <dbReference type="EMBL" id="GHP12145.1"/>
    </source>
</evidence>
<keyword evidence="5" id="KW-1185">Reference proteome</keyword>
<protein>
    <recommendedName>
        <fullName evidence="3">HMA domain-containing protein</fullName>
    </recommendedName>
</protein>
<evidence type="ECO:0000313" key="5">
    <source>
        <dbReference type="Proteomes" id="UP000660262"/>
    </source>
</evidence>
<dbReference type="InterPro" id="IPR006121">
    <property type="entry name" value="HMA_dom"/>
</dbReference>
<name>A0A830HZU7_9CHLO</name>
<evidence type="ECO:0000256" key="2">
    <source>
        <dbReference type="SAM" id="MobiDB-lite"/>
    </source>
</evidence>
<sequence>MHNVSPPMVSVYSLRSQRPILCPCALKKFKRPARGIHFVRRGGGGSNSSSASSSDSSDSGVGVVVVSREVAVELKCGKCVDDVTRILTNMPEVVAADVSLEAQAVTVDATCDTNKIVHALTAEGYNARAIGYGSASDDQLLGADDGGEQLAEQLGTNVRTLKQSLSAVAEFKGDMYGHKAVVGVVRLMQVDDAAPVIEAHLQGLQPGVAYNLSVRSSGDSTNGVASAGAVYSKGGAVASGVVADDAGHLDVPPVRGDDAMRTWDVIGRSFCVARSDDESDGVVAVLARSAAVGDNTAKRVCQCDGTVIWESTPDDFKPGINFA</sequence>
<feature type="region of interest" description="Disordered" evidence="2">
    <location>
        <begin position="40"/>
        <end position="59"/>
    </location>
</feature>
<evidence type="ECO:0000259" key="3">
    <source>
        <dbReference type="PROSITE" id="PS50846"/>
    </source>
</evidence>
<gene>
    <name evidence="4" type="ORF">PPROV_001087300</name>
</gene>
<dbReference type="OrthoDB" id="666972at2759"/>
<dbReference type="GO" id="GO:0005507">
    <property type="term" value="F:copper ion binding"/>
    <property type="evidence" value="ECO:0007669"/>
    <property type="project" value="InterPro"/>
</dbReference>
<dbReference type="Gene3D" id="3.30.70.100">
    <property type="match status" value="1"/>
</dbReference>
<comment type="caution">
    <text evidence="4">The sequence shown here is derived from an EMBL/GenBank/DDBJ whole genome shotgun (WGS) entry which is preliminary data.</text>
</comment>
<dbReference type="SUPFAM" id="SSF49329">
    <property type="entry name" value="Cu,Zn superoxide dismutase-like"/>
    <property type="match status" value="1"/>
</dbReference>
<dbReference type="Gene3D" id="2.60.40.200">
    <property type="entry name" value="Superoxide dismutase, copper/zinc binding domain"/>
    <property type="match status" value="1"/>
</dbReference>
<dbReference type="Pfam" id="PF00403">
    <property type="entry name" value="HMA"/>
    <property type="match status" value="1"/>
</dbReference>
<dbReference type="PROSITE" id="PS50846">
    <property type="entry name" value="HMA_2"/>
    <property type="match status" value="1"/>
</dbReference>
<dbReference type="InterPro" id="IPR036163">
    <property type="entry name" value="HMA_dom_sf"/>
</dbReference>
<feature type="domain" description="HMA" evidence="3">
    <location>
        <begin position="65"/>
        <end position="128"/>
    </location>
</feature>
<proteinExistence type="predicted"/>
<dbReference type="InterPro" id="IPR024134">
    <property type="entry name" value="SOD_Cu/Zn_/chaperone"/>
</dbReference>
<dbReference type="SUPFAM" id="SSF55008">
    <property type="entry name" value="HMA, heavy metal-associated domain"/>
    <property type="match status" value="1"/>
</dbReference>
<dbReference type="GO" id="GO:0006801">
    <property type="term" value="P:superoxide metabolic process"/>
    <property type="evidence" value="ECO:0007669"/>
    <property type="project" value="InterPro"/>
</dbReference>
<comment type="cofactor">
    <cofactor evidence="1">
        <name>Cu(2+)</name>
        <dbReference type="ChEBI" id="CHEBI:29036"/>
    </cofactor>
</comment>